<protein>
    <submittedName>
        <fullName evidence="3">Polyketide cyclase</fullName>
    </submittedName>
</protein>
<accession>A0ABR7M8K4</accession>
<dbReference type="InterPro" id="IPR013538">
    <property type="entry name" value="ASHA1/2-like_C"/>
</dbReference>
<name>A0ABR7M8K4_9BACT</name>
<comment type="caution">
    <text evidence="3">The sequence shown here is derived from an EMBL/GenBank/DDBJ whole genome shotgun (WGS) entry which is preliminary data.</text>
</comment>
<evidence type="ECO:0000259" key="2">
    <source>
        <dbReference type="Pfam" id="PF08327"/>
    </source>
</evidence>
<reference evidence="3 4" key="1">
    <citation type="submission" date="2016-07" db="EMBL/GenBank/DDBJ databases">
        <title>Genome analysis of Flavihumibacter stibioxidans YS-17.</title>
        <authorList>
            <person name="Shi K."/>
            <person name="Han Y."/>
            <person name="Wang G."/>
        </authorList>
    </citation>
    <scope>NUCLEOTIDE SEQUENCE [LARGE SCALE GENOMIC DNA]</scope>
    <source>
        <strain evidence="3 4">YS-17</strain>
    </source>
</reference>
<organism evidence="3 4">
    <name type="scientific">Flavihumibacter stibioxidans</name>
    <dbReference type="NCBI Taxonomy" id="1834163"/>
    <lineage>
        <taxon>Bacteria</taxon>
        <taxon>Pseudomonadati</taxon>
        <taxon>Bacteroidota</taxon>
        <taxon>Chitinophagia</taxon>
        <taxon>Chitinophagales</taxon>
        <taxon>Chitinophagaceae</taxon>
        <taxon>Flavihumibacter</taxon>
    </lineage>
</organism>
<evidence type="ECO:0000256" key="1">
    <source>
        <dbReference type="ARBA" id="ARBA00006817"/>
    </source>
</evidence>
<keyword evidence="4" id="KW-1185">Reference proteome</keyword>
<gene>
    <name evidence="3" type="ORF">BC349_09940</name>
</gene>
<evidence type="ECO:0000313" key="3">
    <source>
        <dbReference type="EMBL" id="MBC6491353.1"/>
    </source>
</evidence>
<comment type="similarity">
    <text evidence="1">Belongs to the AHA1 family.</text>
</comment>
<dbReference type="EMBL" id="MBUA01000012">
    <property type="protein sequence ID" value="MBC6491353.1"/>
    <property type="molecule type" value="Genomic_DNA"/>
</dbReference>
<dbReference type="Proteomes" id="UP000765802">
    <property type="component" value="Unassembled WGS sequence"/>
</dbReference>
<dbReference type="Pfam" id="PF08327">
    <property type="entry name" value="AHSA1"/>
    <property type="match status" value="1"/>
</dbReference>
<proteinExistence type="inferred from homology"/>
<dbReference type="CDD" id="cd08897">
    <property type="entry name" value="SRPBCC_CalC_Aha1-like_4"/>
    <property type="match status" value="1"/>
</dbReference>
<sequence>MEKEFNNAITVETTVNAPLATVWDFYTKPEHIINWNAASDDWHSPAAENNLQAGGKFSYRMEAKDGSMGFDFWGIYDRVVPHETIEYTMGDDRKARVSFTAGDSGTQVITTFEAEQTHSPEMQQAGWQAILDNFRKYVEAR</sequence>
<dbReference type="RefSeq" id="WP_187256653.1">
    <property type="nucleotide sequence ID" value="NZ_JBHULF010000014.1"/>
</dbReference>
<feature type="domain" description="Activator of Hsp90 ATPase homologue 1/2-like C-terminal" evidence="2">
    <location>
        <begin position="16"/>
        <end position="139"/>
    </location>
</feature>
<evidence type="ECO:0000313" key="4">
    <source>
        <dbReference type="Proteomes" id="UP000765802"/>
    </source>
</evidence>
<dbReference type="SUPFAM" id="SSF55961">
    <property type="entry name" value="Bet v1-like"/>
    <property type="match status" value="1"/>
</dbReference>
<dbReference type="InterPro" id="IPR023393">
    <property type="entry name" value="START-like_dom_sf"/>
</dbReference>
<dbReference type="Gene3D" id="3.30.530.20">
    <property type="match status" value="1"/>
</dbReference>